<comment type="subcellular location">
    <subcellularLocation>
        <location evidence="9">Cell membrane</location>
        <topology evidence="9">Single-pass membrane protein</topology>
    </subcellularLocation>
    <subcellularLocation>
        <location evidence="1">Membrane</location>
        <topology evidence="1">Single-pass membrane protein</topology>
    </subcellularLocation>
</comment>
<dbReference type="GO" id="GO:0043953">
    <property type="term" value="P:protein transport by the Tat complex"/>
    <property type="evidence" value="ECO:0007669"/>
    <property type="project" value="UniProtKB-UniRule"/>
</dbReference>
<dbReference type="InterPro" id="IPR018448">
    <property type="entry name" value="TatB"/>
</dbReference>
<evidence type="ECO:0000256" key="6">
    <source>
        <dbReference type="ARBA" id="ARBA00022989"/>
    </source>
</evidence>
<dbReference type="PANTHER" id="PTHR33162">
    <property type="entry name" value="SEC-INDEPENDENT PROTEIN TRANSLOCASE PROTEIN TATA, CHLOROPLASTIC"/>
    <property type="match status" value="1"/>
</dbReference>
<keyword evidence="2 9" id="KW-0813">Transport</keyword>
<keyword evidence="13" id="KW-1185">Reference proteome</keyword>
<feature type="region of interest" description="Disordered" evidence="10">
    <location>
        <begin position="80"/>
        <end position="136"/>
    </location>
</feature>
<feature type="compositionally biased region" description="Basic and acidic residues" evidence="10">
    <location>
        <begin position="80"/>
        <end position="104"/>
    </location>
</feature>
<feature type="transmembrane region" description="Helical" evidence="11">
    <location>
        <begin position="6"/>
        <end position="24"/>
    </location>
</feature>
<proteinExistence type="inferred from homology"/>
<dbReference type="AlphaFoldDB" id="A0AAE9ZGX5"/>
<dbReference type="HAMAP" id="MF_00237">
    <property type="entry name" value="TatB"/>
    <property type="match status" value="1"/>
</dbReference>
<keyword evidence="3 9" id="KW-1003">Cell membrane</keyword>
<evidence type="ECO:0000256" key="9">
    <source>
        <dbReference type="HAMAP-Rule" id="MF_00237"/>
    </source>
</evidence>
<dbReference type="InterPro" id="IPR003369">
    <property type="entry name" value="TatA/B/E"/>
</dbReference>
<evidence type="ECO:0000256" key="8">
    <source>
        <dbReference type="ARBA" id="ARBA00023136"/>
    </source>
</evidence>
<evidence type="ECO:0000256" key="7">
    <source>
        <dbReference type="ARBA" id="ARBA00023010"/>
    </source>
</evidence>
<dbReference type="NCBIfam" id="TIGR01410">
    <property type="entry name" value="tatB"/>
    <property type="match status" value="1"/>
</dbReference>
<reference evidence="12" key="1">
    <citation type="submission" date="2023-02" db="EMBL/GenBank/DDBJ databases">
        <title>Genome sequence of Hyphococcus flavus.</title>
        <authorList>
            <person name="Rong J.-C."/>
            <person name="Zhao Q."/>
            <person name="Yi M."/>
            <person name="Wu J.-Y."/>
        </authorList>
    </citation>
    <scope>NUCLEOTIDE SEQUENCE</scope>
    <source>
        <strain evidence="12">MCCC 1K03223</strain>
    </source>
</reference>
<evidence type="ECO:0000256" key="1">
    <source>
        <dbReference type="ARBA" id="ARBA00004167"/>
    </source>
</evidence>
<dbReference type="Pfam" id="PF02416">
    <property type="entry name" value="TatA_B_E"/>
    <property type="match status" value="1"/>
</dbReference>
<evidence type="ECO:0000313" key="13">
    <source>
        <dbReference type="Proteomes" id="UP001214043"/>
    </source>
</evidence>
<evidence type="ECO:0000256" key="11">
    <source>
        <dbReference type="SAM" id="Phobius"/>
    </source>
</evidence>
<comment type="function">
    <text evidence="9">Part of the twin-arginine translocation (Tat) system that transports large folded proteins containing a characteristic twin-arginine motif in their signal peptide across membranes. Together with TatC, TatB is part of a receptor directly interacting with Tat signal peptides. TatB may form an oligomeric binding site that transiently accommodates folded Tat precursor proteins before their translocation.</text>
</comment>
<keyword evidence="6 9" id="KW-1133">Transmembrane helix</keyword>
<keyword evidence="4 9" id="KW-0812">Transmembrane</keyword>
<dbReference type="PANTHER" id="PTHR33162:SF1">
    <property type="entry name" value="SEC-INDEPENDENT PROTEIN TRANSLOCASE PROTEIN TATA, CHLOROPLASTIC"/>
    <property type="match status" value="1"/>
</dbReference>
<organism evidence="12 13">
    <name type="scientific">Hyphococcus flavus</name>
    <dbReference type="NCBI Taxonomy" id="1866326"/>
    <lineage>
        <taxon>Bacteria</taxon>
        <taxon>Pseudomonadati</taxon>
        <taxon>Pseudomonadota</taxon>
        <taxon>Alphaproteobacteria</taxon>
        <taxon>Parvularculales</taxon>
        <taxon>Parvularculaceae</taxon>
        <taxon>Hyphococcus</taxon>
    </lineage>
</organism>
<dbReference type="RefSeq" id="WP_274492445.1">
    <property type="nucleotide sequence ID" value="NZ_CP118166.1"/>
</dbReference>
<accession>A0AAE9ZGX5</accession>
<dbReference type="Gene3D" id="1.20.5.3310">
    <property type="match status" value="1"/>
</dbReference>
<dbReference type="EMBL" id="CP118166">
    <property type="protein sequence ID" value="WDI30636.1"/>
    <property type="molecule type" value="Genomic_DNA"/>
</dbReference>
<evidence type="ECO:0000256" key="3">
    <source>
        <dbReference type="ARBA" id="ARBA00022475"/>
    </source>
</evidence>
<evidence type="ECO:0000313" key="12">
    <source>
        <dbReference type="EMBL" id="WDI30636.1"/>
    </source>
</evidence>
<evidence type="ECO:0000256" key="5">
    <source>
        <dbReference type="ARBA" id="ARBA00022927"/>
    </source>
</evidence>
<keyword evidence="8 9" id="KW-0472">Membrane</keyword>
<keyword evidence="7 9" id="KW-0811">Translocation</keyword>
<dbReference type="PRINTS" id="PR01506">
    <property type="entry name" value="TATBPROTEIN"/>
</dbReference>
<keyword evidence="5 9" id="KW-0653">Protein transport</keyword>
<name>A0AAE9ZGX5_9PROT</name>
<evidence type="ECO:0000256" key="4">
    <source>
        <dbReference type="ARBA" id="ARBA00022692"/>
    </source>
</evidence>
<evidence type="ECO:0000256" key="2">
    <source>
        <dbReference type="ARBA" id="ARBA00022448"/>
    </source>
</evidence>
<protein>
    <recommendedName>
        <fullName evidence="9">Sec-independent protein translocase protein TatB</fullName>
    </recommendedName>
</protein>
<sequence length="136" mass="14948">MSLVPQFGFFELMLIAVVALIVVGPKDLPKLMRSAGRMVAKARQMAGEFTAAFDQMAREAEMEELRKEIDDLKKNNPVADAKRAFDETTAPIDKELREEARELNEAVNKSVGDTQTDKTKSDTSDQSAAASEPAKS</sequence>
<dbReference type="GO" id="GO:0033281">
    <property type="term" value="C:TAT protein transport complex"/>
    <property type="evidence" value="ECO:0007669"/>
    <property type="project" value="UniProtKB-UniRule"/>
</dbReference>
<dbReference type="GO" id="GO:0008320">
    <property type="term" value="F:protein transmembrane transporter activity"/>
    <property type="evidence" value="ECO:0007669"/>
    <property type="project" value="UniProtKB-UniRule"/>
</dbReference>
<comment type="similarity">
    <text evidence="9">Belongs to the TatB family.</text>
</comment>
<evidence type="ECO:0000256" key="10">
    <source>
        <dbReference type="SAM" id="MobiDB-lite"/>
    </source>
</evidence>
<comment type="subunit">
    <text evidence="9">The Tat system comprises two distinct complexes: a TatABC complex, containing multiple copies of TatA, TatB and TatC subunits, and a separate TatA complex, containing only TatA subunits. Substrates initially bind to the TatABC complex, which probably triggers association of the separate TatA complex to form the active translocon.</text>
</comment>
<dbReference type="KEGG" id="hfl:PUV54_11785"/>
<dbReference type="Proteomes" id="UP001214043">
    <property type="component" value="Chromosome"/>
</dbReference>
<gene>
    <name evidence="9 12" type="primary">tatB</name>
    <name evidence="12" type="ORF">PUV54_11785</name>
</gene>